<feature type="transmembrane region" description="Helical" evidence="5">
    <location>
        <begin position="30"/>
        <end position="47"/>
    </location>
</feature>
<evidence type="ECO:0000256" key="1">
    <source>
        <dbReference type="ARBA" id="ARBA00004127"/>
    </source>
</evidence>
<dbReference type="GO" id="GO:0012505">
    <property type="term" value="C:endomembrane system"/>
    <property type="evidence" value="ECO:0007669"/>
    <property type="project" value="UniProtKB-SubCell"/>
</dbReference>
<keyword evidence="3 5" id="KW-1133">Transmembrane helix</keyword>
<keyword evidence="2 5" id="KW-0812">Transmembrane</keyword>
<dbReference type="Proteomes" id="UP000028542">
    <property type="component" value="Unassembled WGS sequence"/>
</dbReference>
<dbReference type="EMBL" id="JPMD01000039">
    <property type="protein sequence ID" value="KEZ85232.1"/>
    <property type="molecule type" value="Genomic_DNA"/>
</dbReference>
<reference evidence="7 8" key="1">
    <citation type="submission" date="2014-07" db="EMBL/GenBank/DDBJ databases">
        <title>Draft genome of Clostridium sulfidigenes 113A isolated from sediments associated with methane hydrate from Krishna Godavari basin.</title>
        <authorList>
            <person name="Honkalas V.S."/>
            <person name="Dabir A.P."/>
            <person name="Arora P."/>
            <person name="Dhakephalkar P.K."/>
        </authorList>
    </citation>
    <scope>NUCLEOTIDE SEQUENCE [LARGE SCALE GENOMIC DNA]</scope>
    <source>
        <strain evidence="7 8">113A</strain>
    </source>
</reference>
<accession>A0A084J8E8</accession>
<evidence type="ECO:0000256" key="5">
    <source>
        <dbReference type="SAM" id="Phobius"/>
    </source>
</evidence>
<evidence type="ECO:0000313" key="8">
    <source>
        <dbReference type="Proteomes" id="UP000028542"/>
    </source>
</evidence>
<dbReference type="eggNOG" id="COG3339">
    <property type="taxonomic scope" value="Bacteria"/>
</dbReference>
<dbReference type="Pfam" id="PF06803">
    <property type="entry name" value="DUF1232"/>
    <property type="match status" value="1"/>
</dbReference>
<dbReference type="InterPro" id="IPR010652">
    <property type="entry name" value="DUF1232"/>
</dbReference>
<dbReference type="RefSeq" id="WP_035134976.1">
    <property type="nucleotide sequence ID" value="NZ_JPMD01000039.1"/>
</dbReference>
<evidence type="ECO:0000259" key="6">
    <source>
        <dbReference type="Pfam" id="PF06803"/>
    </source>
</evidence>
<proteinExistence type="predicted"/>
<feature type="domain" description="DUF1232" evidence="6">
    <location>
        <begin position="32"/>
        <end position="67"/>
    </location>
</feature>
<dbReference type="AlphaFoldDB" id="A0A084J8E8"/>
<keyword evidence="4 5" id="KW-0472">Membrane</keyword>
<keyword evidence="8" id="KW-1185">Reference proteome</keyword>
<evidence type="ECO:0000256" key="3">
    <source>
        <dbReference type="ARBA" id="ARBA00022989"/>
    </source>
</evidence>
<evidence type="ECO:0000256" key="4">
    <source>
        <dbReference type="ARBA" id="ARBA00023136"/>
    </source>
</evidence>
<name>A0A084J8E8_9CLOT</name>
<gene>
    <name evidence="7" type="ORF">IO99_16020</name>
</gene>
<comment type="caution">
    <text evidence="7">The sequence shown here is derived from an EMBL/GenBank/DDBJ whole genome shotgun (WGS) entry which is preliminary data.</text>
</comment>
<protein>
    <submittedName>
        <fullName evidence="7">Membrane protein</fullName>
    </submittedName>
</protein>
<evidence type="ECO:0000313" key="7">
    <source>
        <dbReference type="EMBL" id="KEZ85232.1"/>
    </source>
</evidence>
<feature type="transmembrane region" description="Helical" evidence="5">
    <location>
        <begin position="101"/>
        <end position="119"/>
    </location>
</feature>
<organism evidence="7 8">
    <name type="scientific">Clostridium sulfidigenes</name>
    <dbReference type="NCBI Taxonomy" id="318464"/>
    <lineage>
        <taxon>Bacteria</taxon>
        <taxon>Bacillati</taxon>
        <taxon>Bacillota</taxon>
        <taxon>Clostridia</taxon>
        <taxon>Eubacteriales</taxon>
        <taxon>Clostridiaceae</taxon>
        <taxon>Clostridium</taxon>
    </lineage>
</organism>
<sequence>MIEKIKYWAKKLKVHIDTLYLVYKKRSAPWYAKVVVAITIGYAFSPVDLIPDFIPIFGFLDDAILLPVLIWLSLKLIPKEVIESCRLEAENIFKEGKPKNYVASGVIILIWIFISLVIINKSLL</sequence>
<evidence type="ECO:0000256" key="2">
    <source>
        <dbReference type="ARBA" id="ARBA00022692"/>
    </source>
</evidence>
<comment type="subcellular location">
    <subcellularLocation>
        <location evidence="1">Endomembrane system</location>
        <topology evidence="1">Multi-pass membrane protein</topology>
    </subcellularLocation>
</comment>